<proteinExistence type="predicted"/>
<keyword evidence="6" id="KW-1185">Reference proteome</keyword>
<name>A0A8J4GAQ6_9CHLO</name>
<comment type="caution">
    <text evidence="4">The sequence shown here is derived from an EMBL/GenBank/DDBJ whole genome shotgun (WGS) entry which is preliminary data.</text>
</comment>
<dbReference type="PANTHER" id="PTHR13318:SF190">
    <property type="entry name" value="PARTNER OF PAIRED, ISOFORM B"/>
    <property type="match status" value="1"/>
</dbReference>
<organism evidence="4 5">
    <name type="scientific">Volvox reticuliferus</name>
    <dbReference type="NCBI Taxonomy" id="1737510"/>
    <lineage>
        <taxon>Eukaryota</taxon>
        <taxon>Viridiplantae</taxon>
        <taxon>Chlorophyta</taxon>
        <taxon>core chlorophytes</taxon>
        <taxon>Chlorophyceae</taxon>
        <taxon>CS clade</taxon>
        <taxon>Chlamydomonadales</taxon>
        <taxon>Volvocaceae</taxon>
        <taxon>Volvox</taxon>
    </lineage>
</organism>
<protein>
    <recommendedName>
        <fullName evidence="2">F-box domain-containing protein</fullName>
    </recommendedName>
</protein>
<dbReference type="Proteomes" id="UP000747110">
    <property type="component" value="Unassembled WGS sequence"/>
</dbReference>
<dbReference type="InterPro" id="IPR001810">
    <property type="entry name" value="F-box_dom"/>
</dbReference>
<evidence type="ECO:0000313" key="3">
    <source>
        <dbReference type="EMBL" id="GIL75471.1"/>
    </source>
</evidence>
<feature type="domain" description="F-box" evidence="2">
    <location>
        <begin position="25"/>
        <end position="60"/>
    </location>
</feature>
<dbReference type="EMBL" id="BNCP01000007">
    <property type="protein sequence ID" value="GIL75471.1"/>
    <property type="molecule type" value="Genomic_DNA"/>
</dbReference>
<dbReference type="GO" id="GO:0019005">
    <property type="term" value="C:SCF ubiquitin ligase complex"/>
    <property type="evidence" value="ECO:0007669"/>
    <property type="project" value="TreeGrafter"/>
</dbReference>
<dbReference type="GO" id="GO:0031146">
    <property type="term" value="P:SCF-dependent proteasomal ubiquitin-dependent protein catabolic process"/>
    <property type="evidence" value="ECO:0007669"/>
    <property type="project" value="TreeGrafter"/>
</dbReference>
<dbReference type="InterPro" id="IPR036047">
    <property type="entry name" value="F-box-like_dom_sf"/>
</dbReference>
<evidence type="ECO:0000313" key="5">
    <source>
        <dbReference type="Proteomes" id="UP000722791"/>
    </source>
</evidence>
<dbReference type="InterPro" id="IPR032675">
    <property type="entry name" value="LRR_dom_sf"/>
</dbReference>
<accession>A0A8J4GAQ6</accession>
<comment type="subcellular location">
    <subcellularLocation>
        <location evidence="1">Cytoplasm</location>
        <location evidence="1">Cytoskeleton</location>
        <location evidence="1">Cilium axoneme</location>
    </subcellularLocation>
</comment>
<evidence type="ECO:0000313" key="4">
    <source>
        <dbReference type="EMBL" id="GIM03348.1"/>
    </source>
</evidence>
<dbReference type="Proteomes" id="UP000722791">
    <property type="component" value="Unassembled WGS sequence"/>
</dbReference>
<reference evidence="4" key="1">
    <citation type="journal article" date="2021" name="Proc. Natl. Acad. Sci. U.S.A.">
        <title>Three genomes in the algal genus Volvox reveal the fate of a haploid sex-determining region after a transition to homothallism.</title>
        <authorList>
            <person name="Yamamoto K."/>
            <person name="Hamaji T."/>
            <person name="Kawai-Toyooka H."/>
            <person name="Matsuzaki R."/>
            <person name="Takahashi F."/>
            <person name="Nishimura Y."/>
            <person name="Kawachi M."/>
            <person name="Noguchi H."/>
            <person name="Minakuchi Y."/>
            <person name="Umen J.G."/>
            <person name="Toyoda A."/>
            <person name="Nozaki H."/>
        </authorList>
    </citation>
    <scope>NUCLEOTIDE SEQUENCE</scope>
    <source>
        <strain evidence="4">NIES-3785</strain>
        <strain evidence="3">NIES-3786</strain>
    </source>
</reference>
<evidence type="ECO:0000259" key="2">
    <source>
        <dbReference type="Pfam" id="PF00646"/>
    </source>
</evidence>
<dbReference type="SUPFAM" id="SSF52047">
    <property type="entry name" value="RNI-like"/>
    <property type="match status" value="1"/>
</dbReference>
<dbReference type="PANTHER" id="PTHR13318">
    <property type="entry name" value="PARTNER OF PAIRED, ISOFORM B-RELATED"/>
    <property type="match status" value="1"/>
</dbReference>
<gene>
    <name evidence="3" type="ORF">Vretifemale_5252</name>
    <name evidence="4" type="ORF">Vretimale_8103</name>
</gene>
<dbReference type="SUPFAM" id="SSF81383">
    <property type="entry name" value="F-box domain"/>
    <property type="match status" value="1"/>
</dbReference>
<dbReference type="EMBL" id="BNCQ01000013">
    <property type="protein sequence ID" value="GIM03348.1"/>
    <property type="molecule type" value="Genomic_DNA"/>
</dbReference>
<dbReference type="GO" id="GO:0005930">
    <property type="term" value="C:axoneme"/>
    <property type="evidence" value="ECO:0007669"/>
    <property type="project" value="UniProtKB-SubCell"/>
</dbReference>
<dbReference type="OrthoDB" id="537781at2759"/>
<evidence type="ECO:0000313" key="6">
    <source>
        <dbReference type="Proteomes" id="UP000747110"/>
    </source>
</evidence>
<dbReference type="AlphaFoldDB" id="A0A8J4GAQ6"/>
<dbReference type="Gene3D" id="3.80.10.10">
    <property type="entry name" value="Ribonuclease Inhibitor"/>
    <property type="match status" value="2"/>
</dbReference>
<evidence type="ECO:0000256" key="1">
    <source>
        <dbReference type="ARBA" id="ARBA00004430"/>
    </source>
</evidence>
<sequence>MVSALSFALGECRQAKHATTRVTGFPDLPRELVANIVNLLPYADRPAFRTTCKLARELVDAASNGWVMKVEEGEALLTSGLLQRLTSLAYVWFERWTWEGEQETNFLAVILMNRDVFAKLQEVRFPGTTHIPFRCLRGLLSALPCVACLSLPPLPPALPRDSPQQHAVLRAVAALTAVVELNLEGWALTDSGARILCQGLPKVQRLILGDLGELSRAGYSSLAQLRGLQCFTATGVRGNNLTLEPLTALIGLTGLRMELAPGFRDEGVGPLACLPALRTLGWWHAEAHLPTGLRQGSVSPWLRELSLCVELDMRALSALAATCTGLCMMQVQGISIPSPEEDPAFAAAAVAATTQANALADASGSGPAAARARMVLPIMQSLRTLIIGELHMPPLDEPQPVVRLGALFPALENVLLFHVVHRGLLLLEGLNRLRRLVFNCTVLRDELLGLLPTLPSLKGLQLEGCNHLTGAAVGTLRAVPGVEQLLLIDTPAVTDAFLTEAVVHLRAIRTLILSRLLNVRDEGLQVLVALAGSLEQLELRFMPEVTPAGLQVVLQLPKVTLVAVSECVGIGKAACRELGAALMAAGRDVNVEHETTVLVSVSLADEFGTAEEAEGLGQRR</sequence>
<dbReference type="Pfam" id="PF00646">
    <property type="entry name" value="F-box"/>
    <property type="match status" value="1"/>
</dbReference>